<dbReference type="InterPro" id="IPR059024">
    <property type="entry name" value="SYNRG_C"/>
</dbReference>
<dbReference type="PANTHER" id="PTHR35701:SF1">
    <property type="entry name" value="OS11G0148400 PROTEIN"/>
    <property type="match status" value="1"/>
</dbReference>
<feature type="compositionally biased region" description="Acidic residues" evidence="1">
    <location>
        <begin position="307"/>
        <end position="319"/>
    </location>
</feature>
<feature type="region of interest" description="Disordered" evidence="1">
    <location>
        <begin position="134"/>
        <end position="166"/>
    </location>
</feature>
<organism evidence="3">
    <name type="scientific">Rhizophora mucronata</name>
    <name type="common">Asiatic mangrove</name>
    <dbReference type="NCBI Taxonomy" id="61149"/>
    <lineage>
        <taxon>Eukaryota</taxon>
        <taxon>Viridiplantae</taxon>
        <taxon>Streptophyta</taxon>
        <taxon>Embryophyta</taxon>
        <taxon>Tracheophyta</taxon>
        <taxon>Spermatophyta</taxon>
        <taxon>Magnoliopsida</taxon>
        <taxon>eudicotyledons</taxon>
        <taxon>Gunneridae</taxon>
        <taxon>Pentapetalae</taxon>
        <taxon>rosids</taxon>
        <taxon>fabids</taxon>
        <taxon>Malpighiales</taxon>
        <taxon>Rhizophoraceae</taxon>
        <taxon>Rhizophora</taxon>
    </lineage>
</organism>
<dbReference type="Pfam" id="PF25999">
    <property type="entry name" value="SYNRG_C"/>
    <property type="match status" value="1"/>
</dbReference>
<feature type="compositionally biased region" description="Polar residues" evidence="1">
    <location>
        <begin position="16"/>
        <end position="29"/>
    </location>
</feature>
<feature type="compositionally biased region" description="Low complexity" evidence="1">
    <location>
        <begin position="427"/>
        <end position="437"/>
    </location>
</feature>
<feature type="region of interest" description="Disordered" evidence="1">
    <location>
        <begin position="291"/>
        <end position="354"/>
    </location>
</feature>
<evidence type="ECO:0000313" key="3">
    <source>
        <dbReference type="EMBL" id="MBW94963.1"/>
    </source>
</evidence>
<feature type="compositionally biased region" description="Basic and acidic residues" evidence="1">
    <location>
        <begin position="320"/>
        <end position="343"/>
    </location>
</feature>
<feature type="compositionally biased region" description="Polar residues" evidence="1">
    <location>
        <begin position="344"/>
        <end position="354"/>
    </location>
</feature>
<feature type="region of interest" description="Disordered" evidence="1">
    <location>
        <begin position="549"/>
        <end position="573"/>
    </location>
</feature>
<feature type="compositionally biased region" description="Polar residues" evidence="1">
    <location>
        <begin position="443"/>
        <end position="464"/>
    </location>
</feature>
<feature type="region of interest" description="Disordered" evidence="1">
    <location>
        <begin position="1"/>
        <end position="62"/>
    </location>
</feature>
<dbReference type="AlphaFoldDB" id="A0A2P2JNC4"/>
<evidence type="ECO:0000256" key="1">
    <source>
        <dbReference type="SAM" id="MobiDB-lite"/>
    </source>
</evidence>
<reference evidence="3" key="1">
    <citation type="submission" date="2018-02" db="EMBL/GenBank/DDBJ databases">
        <title>Rhizophora mucronata_Transcriptome.</title>
        <authorList>
            <person name="Meera S.P."/>
            <person name="Sreeshan A."/>
            <person name="Augustine A."/>
        </authorList>
    </citation>
    <scope>NUCLEOTIDE SEQUENCE</scope>
    <source>
        <tissue evidence="3">Leaf</tissue>
    </source>
</reference>
<sequence length="1143" mass="124394">MVGDDDEVGFGDFKLASSNQNVHSTSTMINGPDFTATFNNANDNKNYDDNDDDDDWGDFVNSGGSGVGGLSHTISLPGTSKPLDPFGFSADQTQNGTKESFPPGSAPSRFISGTAIWEKPKGALPLSIFGDVEEEEGSVTGDSSFGEAGSSSFFDEDKNSGKKGSGLNVNDLIANLYKQSEPANGSSPDSNGSMSDSNGSNSVDKMNKIDNKSDLNMNASNLGGVHSNSSLKPLHLNWNWVNSDVNGLDTNGGNEKKSEVKGLNPGLNVLNLNKNEFSLIENFPNSFEAEANSSTKEVNSGTVDGIEGLDDDDDDNDDGWEFKVAESKATEGDEISKTDKIKTDNGQQESNLNGFSSSWNSLGWDFEGWNSNANETISSANWLNIGSVDENGKLGEADGWEFKAADGKIHVVTENSKDGQTNAENVSSLALSGSDSSWDMLPSDSNGSSSNVMKENSNPEQLNPNVDLYDKGRGFDDADGWGFKGAEPELQVINGNSKGDQLKTQNGVLVDPNGHNMSWNFLSLDGGGMVSKLNGMDLDMKQVDTSLHDDDDQWDFKTAGSESGPGDQGTKGNEIVAEDSERALPTFAIGNGTHSTGNLIFTSQGTSHNSGEWNFGFDFNPSFLVQDSTVSAMYSKSEENDKEITLPFPPIDENVGSEGNSLAFKDAFSDNVSVNKEKPSVSEDFSAVESFTLDGNIQGNNMGSDSQKGALPLSFFGEKEKEADDAVIFPDISTQMNGLKERDSFKNPHLKTSINDLISNLYSQAEQNKSVTTSDLANGDDDFDDNSWEFNYATTGNRSEDQTSILDLEKSHETYSVNELDDYISFFTKLKDELHNFAVFHHEDLKKARSAAALSGKDAEVQVLDEEIEGLQNCMSTNGVSSDARTPTKISLNEFVEVLQEPKFREFDSEYRLSKKLSTVEDNFGSAIELLKHLALILKILTLVSFKEQFAYVFTWSKMVSTCAQELKHGAYTWKQSLQKNVDDQILSELRGMKYIVALGEIFRVVEILKLSARAYKPWILANHAENLGLTALLNECFTLWSSSGLGEALERISGEEDFGFDERIKALLESIKFIQDIDELTLHSHISSGQNPICRLSALTAGLVPGLKMVVWNGKHYFLTLANLWANLISCDPPLLPDIHVG</sequence>
<evidence type="ECO:0000259" key="2">
    <source>
        <dbReference type="Pfam" id="PF25999"/>
    </source>
</evidence>
<accession>A0A2P2JNC4</accession>
<dbReference type="PANTHER" id="PTHR35701">
    <property type="entry name" value="OS11G0148400 PROTEIN"/>
    <property type="match status" value="1"/>
</dbReference>
<feature type="region of interest" description="Disordered" evidence="1">
    <location>
        <begin position="414"/>
        <end position="465"/>
    </location>
</feature>
<feature type="compositionally biased region" description="Low complexity" evidence="1">
    <location>
        <begin position="141"/>
        <end position="153"/>
    </location>
</feature>
<name>A0A2P2JNC4_RHIMU</name>
<feature type="region of interest" description="Disordered" evidence="1">
    <location>
        <begin position="81"/>
        <end position="110"/>
    </location>
</feature>
<feature type="compositionally biased region" description="Low complexity" evidence="1">
    <location>
        <begin position="184"/>
        <end position="204"/>
    </location>
</feature>
<feature type="compositionally biased region" description="Polar residues" evidence="1">
    <location>
        <begin position="291"/>
        <end position="302"/>
    </location>
</feature>
<protein>
    <recommendedName>
        <fullName evidence="2">Synergin gamma C-terminal domain-containing protein</fullName>
    </recommendedName>
</protein>
<feature type="domain" description="Synergin gamma C-terminal" evidence="2">
    <location>
        <begin position="947"/>
        <end position="1136"/>
    </location>
</feature>
<feature type="region of interest" description="Disordered" evidence="1">
    <location>
        <begin position="179"/>
        <end position="215"/>
    </location>
</feature>
<dbReference type="EMBL" id="GGEC01014480">
    <property type="protein sequence ID" value="MBW94963.1"/>
    <property type="molecule type" value="Transcribed_RNA"/>
</dbReference>
<proteinExistence type="predicted"/>